<keyword evidence="3" id="KW-1185">Reference proteome</keyword>
<reference evidence="2 3" key="1">
    <citation type="submission" date="2017-05" db="EMBL/GenBank/DDBJ databases">
        <title>Complete and WGS of Bordetella genogroups.</title>
        <authorList>
            <person name="Spilker T."/>
            <person name="Lipuma J."/>
        </authorList>
    </citation>
    <scope>NUCLEOTIDE SEQUENCE [LARGE SCALE GENOMIC DNA]</scope>
    <source>
        <strain evidence="2 3">AU3139</strain>
    </source>
</reference>
<gene>
    <name evidence="2" type="ORF">CAL23_15515</name>
</gene>
<sequence length="585" mass="65183">MATVQPWQTTFASREDLSRYGDNALGLFALGLRFGIDDLESIASDSITDGSDDKKCDLIYIDEDEGFAVVSQCYSSTRSRESAPANKASDLNTAMAWLLERPIKDLPDRIVSSAKQLRAGIKEGTIKTLHVWYVHNCPASQNVQKELGAVEGAASTILRQHFKSYPVQVHVLEVGKEKFHEWHTETLSPILVNETFKIKVGAAFEVEGPDWRSLVTAIPARFLHRIYKKHKTQLFSANVRDYLGSRSTDSNINNGIKKTAEADAHNFWVFNNGLTVLVNSYSWTSTGTGGEIEIQGMSIVNGAQTTGALGSLKKSPPVEALVQVRFVETNNQPLVLNIVQFNNSQNKVTASDFRSTDKFQKSLKEQIARIPNAEYEGGRRGGFGDTIKRRPNLLPSYTVGQSLAALHGDPVTAYNHKANIWVNDSLYSRFFNEDTTGQHIVFAYSLLRAVEDKKLELMTKARKGDDSLTKSEQTQLSFFRKRGSIFLLVSAIASCLEIFLDRRISNLFKVSFPEKTSPRDAQRLWAAIVDVAVPLSSQLEEAINDGLKSSERVKVVVERFRSLNEAIADANRSKYSSFVSKVVIR</sequence>
<feature type="domain" description="Abortive phage infection protein C-terminal" evidence="1">
    <location>
        <begin position="235"/>
        <end position="385"/>
    </location>
</feature>
<evidence type="ECO:0000313" key="2">
    <source>
        <dbReference type="EMBL" id="OZI75340.1"/>
    </source>
</evidence>
<dbReference type="Proteomes" id="UP000216524">
    <property type="component" value="Unassembled WGS sequence"/>
</dbReference>
<dbReference type="InterPro" id="IPR018891">
    <property type="entry name" value="AIPR_C"/>
</dbReference>
<name>A0ABX4FD51_9BORD</name>
<accession>A0ABX4FD51</accession>
<proteinExistence type="predicted"/>
<dbReference type="EMBL" id="NEVV01000005">
    <property type="protein sequence ID" value="OZI75340.1"/>
    <property type="molecule type" value="Genomic_DNA"/>
</dbReference>
<protein>
    <recommendedName>
        <fullName evidence="1">Abortive phage infection protein C-terminal domain-containing protein</fullName>
    </recommendedName>
</protein>
<comment type="caution">
    <text evidence="2">The sequence shown here is derived from an EMBL/GenBank/DDBJ whole genome shotgun (WGS) entry which is preliminary data.</text>
</comment>
<dbReference type="Pfam" id="PF10592">
    <property type="entry name" value="AIPR"/>
    <property type="match status" value="1"/>
</dbReference>
<organism evidence="2 3">
    <name type="scientific">Bordetella genomosp. 6</name>
    <dbReference type="NCBI Taxonomy" id="463024"/>
    <lineage>
        <taxon>Bacteria</taxon>
        <taxon>Pseudomonadati</taxon>
        <taxon>Pseudomonadota</taxon>
        <taxon>Betaproteobacteria</taxon>
        <taxon>Burkholderiales</taxon>
        <taxon>Alcaligenaceae</taxon>
        <taxon>Bordetella</taxon>
    </lineage>
</organism>
<evidence type="ECO:0000313" key="3">
    <source>
        <dbReference type="Proteomes" id="UP000216524"/>
    </source>
</evidence>
<evidence type="ECO:0000259" key="1">
    <source>
        <dbReference type="Pfam" id="PF10592"/>
    </source>
</evidence>
<dbReference type="RefSeq" id="WP_094829957.1">
    <property type="nucleotide sequence ID" value="NZ_NEVV01000005.1"/>
</dbReference>